<dbReference type="InterPro" id="IPR013786">
    <property type="entry name" value="AcylCoA_DH/ox_N"/>
</dbReference>
<dbReference type="EMBL" id="JACJII010000001">
    <property type="protein sequence ID" value="MBA9001642.1"/>
    <property type="molecule type" value="Genomic_DNA"/>
</dbReference>
<evidence type="ECO:0000256" key="4">
    <source>
        <dbReference type="ARBA" id="ARBA00022827"/>
    </source>
</evidence>
<evidence type="ECO:0000256" key="5">
    <source>
        <dbReference type="ARBA" id="ARBA00023002"/>
    </source>
</evidence>
<accession>A0A7W3MTM4</accession>
<comment type="caution">
    <text evidence="10">The sequence shown here is derived from an EMBL/GenBank/DDBJ whole genome shotgun (WGS) entry which is preliminary data.</text>
</comment>
<dbReference type="PANTHER" id="PTHR43292:SF3">
    <property type="entry name" value="ACYL-COA DEHYDROGENASE FADE29"/>
    <property type="match status" value="1"/>
</dbReference>
<dbReference type="Pfam" id="PF02770">
    <property type="entry name" value="Acyl-CoA_dh_M"/>
    <property type="match status" value="1"/>
</dbReference>
<keyword evidence="3 6" id="KW-0285">Flavoprotein</keyword>
<dbReference type="Pfam" id="PF00441">
    <property type="entry name" value="Acyl-CoA_dh_1"/>
    <property type="match status" value="1"/>
</dbReference>
<evidence type="ECO:0000259" key="8">
    <source>
        <dbReference type="Pfam" id="PF02770"/>
    </source>
</evidence>
<reference evidence="10 11" key="1">
    <citation type="submission" date="2020-08" db="EMBL/GenBank/DDBJ databases">
        <title>Sequencing the genomes of 1000 actinobacteria strains.</title>
        <authorList>
            <person name="Klenk H.-P."/>
        </authorList>
    </citation>
    <scope>NUCLEOTIDE SEQUENCE [LARGE SCALE GENOMIC DNA]</scope>
    <source>
        <strain evidence="10 11">DSM 45823</strain>
    </source>
</reference>
<dbReference type="SUPFAM" id="SSF47203">
    <property type="entry name" value="Acyl-CoA dehydrogenase C-terminal domain-like"/>
    <property type="match status" value="1"/>
</dbReference>
<dbReference type="GO" id="GO:0005886">
    <property type="term" value="C:plasma membrane"/>
    <property type="evidence" value="ECO:0007669"/>
    <property type="project" value="TreeGrafter"/>
</dbReference>
<feature type="domain" description="Acyl-CoA oxidase/dehydrogenase middle" evidence="8">
    <location>
        <begin position="124"/>
        <end position="218"/>
    </location>
</feature>
<dbReference type="AlphaFoldDB" id="A0A7W3MTM4"/>
<keyword evidence="11" id="KW-1185">Reference proteome</keyword>
<dbReference type="Pfam" id="PF02771">
    <property type="entry name" value="Acyl-CoA_dh_N"/>
    <property type="match status" value="1"/>
</dbReference>
<comment type="cofactor">
    <cofactor evidence="1 6">
        <name>FAD</name>
        <dbReference type="ChEBI" id="CHEBI:57692"/>
    </cofactor>
</comment>
<dbReference type="SUPFAM" id="SSF56645">
    <property type="entry name" value="Acyl-CoA dehydrogenase NM domain-like"/>
    <property type="match status" value="1"/>
</dbReference>
<evidence type="ECO:0000313" key="10">
    <source>
        <dbReference type="EMBL" id="MBA9001642.1"/>
    </source>
</evidence>
<keyword evidence="4 6" id="KW-0274">FAD</keyword>
<dbReference type="Gene3D" id="2.40.110.10">
    <property type="entry name" value="Butyryl-CoA Dehydrogenase, subunit A, domain 2"/>
    <property type="match status" value="1"/>
</dbReference>
<dbReference type="FunFam" id="2.40.110.10:FF:000011">
    <property type="entry name" value="Acyl-CoA dehydrogenase FadE34"/>
    <property type="match status" value="1"/>
</dbReference>
<evidence type="ECO:0000259" key="7">
    <source>
        <dbReference type="Pfam" id="PF00441"/>
    </source>
</evidence>
<feature type="domain" description="Acyl-CoA dehydrogenase/oxidase N-terminal" evidence="9">
    <location>
        <begin position="6"/>
        <end position="120"/>
    </location>
</feature>
<dbReference type="InterPro" id="IPR009100">
    <property type="entry name" value="AcylCoA_DH/oxidase_NM_dom_sf"/>
</dbReference>
<evidence type="ECO:0000256" key="1">
    <source>
        <dbReference type="ARBA" id="ARBA00001974"/>
    </source>
</evidence>
<keyword evidence="5 6" id="KW-0560">Oxidoreductase</keyword>
<comment type="similarity">
    <text evidence="2 6">Belongs to the acyl-CoA dehydrogenase family.</text>
</comment>
<name>A0A7W3MTM4_9ACTN</name>
<protein>
    <submittedName>
        <fullName evidence="10">Alkylation response protein AidB-like acyl-CoA dehydrogenase</fullName>
    </submittedName>
</protein>
<feature type="domain" description="Acyl-CoA dehydrogenase/oxidase C-terminal" evidence="7">
    <location>
        <begin position="230"/>
        <end position="380"/>
    </location>
</feature>
<dbReference type="RefSeq" id="WP_182703877.1">
    <property type="nucleotide sequence ID" value="NZ_JACJII010000001.1"/>
</dbReference>
<dbReference type="PANTHER" id="PTHR43292">
    <property type="entry name" value="ACYL-COA DEHYDROGENASE"/>
    <property type="match status" value="1"/>
</dbReference>
<dbReference type="InterPro" id="IPR052161">
    <property type="entry name" value="Mycobact_Acyl-CoA_DH"/>
</dbReference>
<gene>
    <name evidence="10" type="ORF">HNR21_000524</name>
</gene>
<evidence type="ECO:0000256" key="2">
    <source>
        <dbReference type="ARBA" id="ARBA00009347"/>
    </source>
</evidence>
<dbReference type="InterPro" id="IPR037069">
    <property type="entry name" value="AcylCoA_DH/ox_N_sf"/>
</dbReference>
<evidence type="ECO:0000256" key="6">
    <source>
        <dbReference type="RuleBase" id="RU362125"/>
    </source>
</evidence>
<dbReference type="Proteomes" id="UP000539313">
    <property type="component" value="Unassembled WGS sequence"/>
</dbReference>
<evidence type="ECO:0000256" key="3">
    <source>
        <dbReference type="ARBA" id="ARBA00022630"/>
    </source>
</evidence>
<sequence>MDLAYTPAEEAFRREVRAWLTANVPAEPLPSLDTPEGFAAHREWERRLYDARLSVVTWPEEYGGRGASLAEWLIFEEEYYLAGAPGRVGQNGIFLLAPSLLEFGTEEQRRRYLPPMASGEEVWAQGWSEPEAGSDLAAVRSRAVRTDGGWLLSGQKTWSSRAAYAHWLFGLFRTDPESARHHGLTYFLVPLDAPGVTVRGIRQLDGEPGFAEVFFDEVFVPDDQVLGGVGEGWRVAMSTTGSERGLTLRSPGRFMAAADRLVSLARRIGDLGEAERLEVARAWMNADAYRLFTFQTLTRVRDGATIGPESSVNKVFWSEMDLHLHETALRLLGPRAELTGAAPDAVAGGRWLDGFLFALSGPIYGGTNEIQRNIIAERVLGMPREPRPAKEAR</sequence>
<dbReference type="InterPro" id="IPR009075">
    <property type="entry name" value="AcylCo_DH/oxidase_C"/>
</dbReference>
<proteinExistence type="inferred from homology"/>
<dbReference type="InterPro" id="IPR036250">
    <property type="entry name" value="AcylCo_DH-like_C"/>
</dbReference>
<dbReference type="GO" id="GO:0016627">
    <property type="term" value="F:oxidoreductase activity, acting on the CH-CH group of donors"/>
    <property type="evidence" value="ECO:0007669"/>
    <property type="project" value="InterPro"/>
</dbReference>
<dbReference type="InterPro" id="IPR006091">
    <property type="entry name" value="Acyl-CoA_Oxase/DH_mid-dom"/>
</dbReference>
<evidence type="ECO:0000259" key="9">
    <source>
        <dbReference type="Pfam" id="PF02771"/>
    </source>
</evidence>
<dbReference type="GO" id="GO:0050660">
    <property type="term" value="F:flavin adenine dinucleotide binding"/>
    <property type="evidence" value="ECO:0007669"/>
    <property type="project" value="InterPro"/>
</dbReference>
<organism evidence="10 11">
    <name type="scientific">Thermomonospora cellulosilytica</name>
    <dbReference type="NCBI Taxonomy" id="1411118"/>
    <lineage>
        <taxon>Bacteria</taxon>
        <taxon>Bacillati</taxon>
        <taxon>Actinomycetota</taxon>
        <taxon>Actinomycetes</taxon>
        <taxon>Streptosporangiales</taxon>
        <taxon>Thermomonosporaceae</taxon>
        <taxon>Thermomonospora</taxon>
    </lineage>
</organism>
<dbReference type="Gene3D" id="1.10.540.10">
    <property type="entry name" value="Acyl-CoA dehydrogenase/oxidase, N-terminal domain"/>
    <property type="match status" value="1"/>
</dbReference>
<dbReference type="Gene3D" id="1.20.140.10">
    <property type="entry name" value="Butyryl-CoA Dehydrogenase, subunit A, domain 3"/>
    <property type="match status" value="1"/>
</dbReference>
<dbReference type="InterPro" id="IPR046373">
    <property type="entry name" value="Acyl-CoA_Oxase/DH_mid-dom_sf"/>
</dbReference>
<evidence type="ECO:0000313" key="11">
    <source>
        <dbReference type="Proteomes" id="UP000539313"/>
    </source>
</evidence>